<comment type="caution">
    <text evidence="1">The sequence shown here is derived from an EMBL/GenBank/DDBJ whole genome shotgun (WGS) entry which is preliminary data.</text>
</comment>
<protein>
    <recommendedName>
        <fullName evidence="3">Peptidase S24/S26A/S26B/S26C domain-containing protein</fullName>
    </recommendedName>
</protein>
<evidence type="ECO:0000313" key="1">
    <source>
        <dbReference type="EMBL" id="RWX55355.1"/>
    </source>
</evidence>
<gene>
    <name evidence="1" type="ORF">EDI28_12380</name>
</gene>
<dbReference type="AlphaFoldDB" id="A0A444JQJ0"/>
<proteinExistence type="predicted"/>
<dbReference type="EMBL" id="RJLM01000004">
    <property type="protein sequence ID" value="RWX55355.1"/>
    <property type="molecule type" value="Genomic_DNA"/>
</dbReference>
<dbReference type="OrthoDB" id="5816361at2"/>
<dbReference type="Proteomes" id="UP000287563">
    <property type="component" value="Unassembled WGS sequence"/>
</dbReference>
<reference evidence="1 2" key="1">
    <citation type="submission" date="2018-11" db="EMBL/GenBank/DDBJ databases">
        <title>Photobacterium sp. BEI247 sp. nov., a marine bacterium isolated from Yongle Blue Hole in the South China Sea.</title>
        <authorList>
            <person name="Wang X."/>
        </authorList>
    </citation>
    <scope>NUCLEOTIDE SEQUENCE [LARGE SCALE GENOMIC DNA]</scope>
    <source>
        <strain evidence="2">BEI247</strain>
    </source>
</reference>
<evidence type="ECO:0008006" key="3">
    <source>
        <dbReference type="Google" id="ProtNLM"/>
    </source>
</evidence>
<name>A0A444JQJ0_9GAMM</name>
<keyword evidence="2" id="KW-1185">Reference proteome</keyword>
<organism evidence="1 2">
    <name type="scientific">Photobacterium chitinilyticum</name>
    <dbReference type="NCBI Taxonomy" id="2485123"/>
    <lineage>
        <taxon>Bacteria</taxon>
        <taxon>Pseudomonadati</taxon>
        <taxon>Pseudomonadota</taxon>
        <taxon>Gammaproteobacteria</taxon>
        <taxon>Vibrionales</taxon>
        <taxon>Vibrionaceae</taxon>
        <taxon>Photobacterium</taxon>
    </lineage>
</organism>
<accession>A0A444JQJ0</accession>
<evidence type="ECO:0000313" key="2">
    <source>
        <dbReference type="Proteomes" id="UP000287563"/>
    </source>
</evidence>
<dbReference type="RefSeq" id="WP_128784166.1">
    <property type="nucleotide sequence ID" value="NZ_RJLM01000004.1"/>
</dbReference>
<sequence length="116" mass="13393">MAAFPSPAAGHEEPYIGDSLHEHIIRKPSATLVWMFDYDFVRMNLSKGDIAVFEVDRRPHDACLALVEHFGETFPCQLFWRHEKWFAVTDENRGRVTEDMVLVGVARCFIKDLLVE</sequence>